<name>A0A1M7C9A0_9FLAO</name>
<evidence type="ECO:0000313" key="1">
    <source>
        <dbReference type="EMBL" id="SHL63801.1"/>
    </source>
</evidence>
<accession>A0A1M7C9A0</accession>
<evidence type="ECO:0000313" key="2">
    <source>
        <dbReference type="Proteomes" id="UP000184069"/>
    </source>
</evidence>
<dbReference type="Proteomes" id="UP000184069">
    <property type="component" value="Unassembled WGS sequence"/>
</dbReference>
<protein>
    <recommendedName>
        <fullName evidence="3">Lipoprotein</fullName>
    </recommendedName>
</protein>
<sequence length="73" mass="8234">MKSMLKIVSAGIVVILLSSCVVHERRGMPPGHAKRVYGGSARYYAPGHTKRVYIYEERGHHHRGRGHGHGHHR</sequence>
<dbReference type="OrthoDB" id="680152at2"/>
<evidence type="ECO:0008006" key="3">
    <source>
        <dbReference type="Google" id="ProtNLM"/>
    </source>
</evidence>
<dbReference type="AlphaFoldDB" id="A0A1M7C9A0"/>
<reference evidence="1 2" key="1">
    <citation type="submission" date="2016-11" db="EMBL/GenBank/DDBJ databases">
        <authorList>
            <person name="Jaros S."/>
            <person name="Januszkiewicz K."/>
            <person name="Wedrychowicz H."/>
        </authorList>
    </citation>
    <scope>NUCLEOTIDE SEQUENCE [LARGE SCALE GENOMIC DNA]</scope>
    <source>
        <strain evidence="1 2">DSM 27621</strain>
    </source>
</reference>
<gene>
    <name evidence="1" type="ORF">SAMN05444407_105135</name>
</gene>
<organism evidence="1 2">
    <name type="scientific">Chryseobacterium contaminans</name>
    <dbReference type="NCBI Taxonomy" id="1423959"/>
    <lineage>
        <taxon>Bacteria</taxon>
        <taxon>Pseudomonadati</taxon>
        <taxon>Bacteroidota</taxon>
        <taxon>Flavobacteriia</taxon>
        <taxon>Flavobacteriales</taxon>
        <taxon>Weeksellaceae</taxon>
        <taxon>Chryseobacterium group</taxon>
        <taxon>Chryseobacterium</taxon>
    </lineage>
</organism>
<dbReference type="PROSITE" id="PS51257">
    <property type="entry name" value="PROKAR_LIPOPROTEIN"/>
    <property type="match status" value="1"/>
</dbReference>
<dbReference type="EMBL" id="FRBM01000005">
    <property type="protein sequence ID" value="SHL63801.1"/>
    <property type="molecule type" value="Genomic_DNA"/>
</dbReference>
<proteinExistence type="predicted"/>